<feature type="chain" id="PRO_5035736771" description="ABC-2 type transporter transmembrane domain-containing protein" evidence="6">
    <location>
        <begin position="22"/>
        <end position="1654"/>
    </location>
</feature>
<evidence type="ECO:0000256" key="5">
    <source>
        <dbReference type="SAM" id="Phobius"/>
    </source>
</evidence>
<gene>
    <name evidence="8" type="ORF">EG68_06325</name>
</gene>
<feature type="transmembrane region" description="Helical" evidence="5">
    <location>
        <begin position="1557"/>
        <end position="1578"/>
    </location>
</feature>
<protein>
    <recommendedName>
        <fullName evidence="7">ABC-2 type transporter transmembrane domain-containing protein</fullName>
    </recommendedName>
</protein>
<feature type="transmembrane region" description="Helical" evidence="5">
    <location>
        <begin position="1401"/>
        <end position="1427"/>
    </location>
</feature>
<evidence type="ECO:0000313" key="9">
    <source>
        <dbReference type="Proteomes" id="UP000822476"/>
    </source>
</evidence>
<keyword evidence="2 5" id="KW-0812">Transmembrane</keyword>
<keyword evidence="3 5" id="KW-1133">Transmembrane helix</keyword>
<evidence type="ECO:0000256" key="3">
    <source>
        <dbReference type="ARBA" id="ARBA00022989"/>
    </source>
</evidence>
<feature type="transmembrane region" description="Helical" evidence="5">
    <location>
        <begin position="605"/>
        <end position="626"/>
    </location>
</feature>
<dbReference type="PANTHER" id="PTHR19229:SF260">
    <property type="entry name" value="ABC TRANSPORTER DOMAIN-CONTAINING PROTEIN"/>
    <property type="match status" value="1"/>
</dbReference>
<dbReference type="EMBL" id="JTDE01002877">
    <property type="protein sequence ID" value="KAF7256750.1"/>
    <property type="molecule type" value="Genomic_DNA"/>
</dbReference>
<feature type="transmembrane region" description="Helical" evidence="5">
    <location>
        <begin position="74"/>
        <end position="93"/>
    </location>
</feature>
<dbReference type="InterPro" id="IPR013525">
    <property type="entry name" value="ABC2_TM"/>
</dbReference>
<sequence length="1654" mass="187623">MGQLLTHLLVGLSWYTAVIDSVRTSTVAVSKMTELETNPLPENQTKNQSSLYTFARHYKVLMWKNFVLRRRRPVFLAAELLVPILFPVILIVVRSRAIDVKESTCYAQSISMPSMGLLTYVQSMLCNFQYRCQTTDPSRFKSIIDHKELVEALHEISLLAQDPWISQVLSAAIASRMDNLSIPNAQTFEKFQRVVQAVSKVMDGPSNIPEPSSSNDDSQTVHLFGFNVSLATLNRIGNLSSTICSSPPEENDIGQIVLWIKSLTTNTNNIQTLFPMSVRSSSPSNIVRHRRSVKPTPRTIRTKPARALCTELKHFLTISKIHKYTERLRFFLFGMVYYYPATSYTDEIMHRAAAPRRLLKRVHAVVKRYLDHTSPGLHRLLDSDMTTEIVQTLYRICDRLDFSGDSQTVHQFCRKISPLLNNSIAHIKFLNQLDEWMLLFHEILSCSEPYLHLLPVQSEEEFQSLLVFFQQSTFPSAIGVNFSLVPSVNMTNSRIPSSSAAQFFEVVLRKIETTHQFRVFDRFWTPSPRQNPLSGDMNYLTGGFLDLQESISEAIIGMVSGRPDPLERIADVPSLFSDVVPGTELKLNPTPCYLNRGFIATFARILPQFLLFIWVFTAMLSTKYIVEEKEQRLKEFTRIMGLSTTIHWLGWFTITAAIMMVSVLAITLVLKFGNLIPAANYIMLLCFFLSYIVAVIALIFLCSTFFTQANLGAVVTGMVYFILFLPTPFLLTNEAVLTEAAVFGACLSCQVAFTMGLYYFMRIETQGFGAQWPDFWQTRHSNDVFSIGKCMLMLWVDTLIYMFFTWYIDTVHPGKYAVGRPACFLFTREYWHGSISASTASLADVCSVNQESDAEEQQDPRYFEQEIDRQPSTGFFKHIDASGDESPGCVCEEVRKLGIMAYGLSDTSLEEIFLELADDPADHQIDNPTDSQAPESFNEVTGLSQTSYFVRRRAQLDAIRMSARMSKFTDDGKLPLPATRRSLINRSHVYPQTAGSVLVDCQGLTRSFHVSVAQQFRAMFHKRFHHFKRYKRGWAIEFLLPVTLIILALLFVSFVVPPYSNPPMPIHPWLMTVRGHKLHVFYENNMYATGDPDLNSSELQIIRHVASNYEKALTMPYSFTGTRCIPSSVYQIIPNDIGSCEHRTKPPTWNPPGQLSVAEQDVARNTSSVQCSCVEGPQQCPANAIRPNPPPTMELQTTDILYNLTAYNVTDYLLKTRNLFINKRFGGISFIAASNPLARGSLETLLNPQNPVFSLLGSLTPISPSIPDPFWSQAADALRLMLPPTHHLQIWFDNKGYVSAPAYLNMLQNMRLRMLLANGTSLDTLETHRSAGIAIVNHPVELPPNVAIARSSRTLMLDVTLAIFTILALSFIPASLITFLVMERHTGSKHLQFVSGLNAYVYWISVYLWDIMNYLIPAGLCILVFVAFQKYAYVGTDTIGPFILLIFFYGLAVLPMLYPFSFVIRSPSTALVVLAIVNVLLGALTVTVTFFLDILSQDDPTLTPANNVLKLFFLVLPQYCLGRGLYDLAFREFILRFRDTIFIDVTVYENPLEWGLLGRKLCALGLQTVIFLLIVLCIENRFFKGPIKTYFRKRYPKLAKRRLIKLQKKVTKIASDQSLVANDVQFEQRRIFKVSRPDVKPTNLLLHFWYVQLF</sequence>
<feature type="transmembrane region" description="Helical" evidence="5">
    <location>
        <begin position="1439"/>
        <end position="1458"/>
    </location>
</feature>
<feature type="transmembrane region" description="Helical" evidence="5">
    <location>
        <begin position="741"/>
        <end position="761"/>
    </location>
</feature>
<evidence type="ECO:0000256" key="1">
    <source>
        <dbReference type="ARBA" id="ARBA00004141"/>
    </source>
</evidence>
<feature type="transmembrane region" description="Helical" evidence="5">
    <location>
        <begin position="1034"/>
        <end position="1056"/>
    </location>
</feature>
<evidence type="ECO:0000313" key="8">
    <source>
        <dbReference type="EMBL" id="KAF7256750.1"/>
    </source>
</evidence>
<feature type="transmembrane region" description="Helical" evidence="5">
    <location>
        <begin position="646"/>
        <end position="669"/>
    </location>
</feature>
<feature type="transmembrane region" description="Helical" evidence="5">
    <location>
        <begin position="1470"/>
        <end position="1492"/>
    </location>
</feature>
<proteinExistence type="predicted"/>
<keyword evidence="4 5" id="KW-0472">Membrane</keyword>
<feature type="transmembrane region" description="Helical" evidence="5">
    <location>
        <begin position="1359"/>
        <end position="1381"/>
    </location>
</feature>
<comment type="caution">
    <text evidence="8">The sequence shown here is derived from an EMBL/GenBank/DDBJ whole genome shotgun (WGS) entry which is preliminary data.</text>
</comment>
<dbReference type="GO" id="GO:0016020">
    <property type="term" value="C:membrane"/>
    <property type="evidence" value="ECO:0007669"/>
    <property type="project" value="UniProtKB-SubCell"/>
</dbReference>
<comment type="subcellular location">
    <subcellularLocation>
        <location evidence="1">Membrane</location>
        <topology evidence="1">Multi-pass membrane protein</topology>
    </subcellularLocation>
</comment>
<dbReference type="GO" id="GO:0140359">
    <property type="term" value="F:ABC-type transporter activity"/>
    <property type="evidence" value="ECO:0007669"/>
    <property type="project" value="InterPro"/>
</dbReference>
<feature type="domain" description="ABC-2 type transporter transmembrane" evidence="7">
    <location>
        <begin position="1287"/>
        <end position="1576"/>
    </location>
</feature>
<feature type="transmembrane region" description="Helical" evidence="5">
    <location>
        <begin position="709"/>
        <end position="729"/>
    </location>
</feature>
<keyword evidence="9" id="KW-1185">Reference proteome</keyword>
<evidence type="ECO:0000259" key="7">
    <source>
        <dbReference type="Pfam" id="PF12698"/>
    </source>
</evidence>
<dbReference type="Proteomes" id="UP000822476">
    <property type="component" value="Unassembled WGS sequence"/>
</dbReference>
<dbReference type="OrthoDB" id="10255969at2759"/>
<dbReference type="InterPro" id="IPR026082">
    <property type="entry name" value="ABCA"/>
</dbReference>
<evidence type="ECO:0000256" key="4">
    <source>
        <dbReference type="ARBA" id="ARBA00023136"/>
    </source>
</evidence>
<dbReference type="Pfam" id="PF12698">
    <property type="entry name" value="ABC2_membrane_3"/>
    <property type="match status" value="2"/>
</dbReference>
<feature type="signal peptide" evidence="6">
    <location>
        <begin position="1"/>
        <end position="21"/>
    </location>
</feature>
<organism evidence="8 9">
    <name type="scientific">Paragonimus skrjabini miyazakii</name>
    <dbReference type="NCBI Taxonomy" id="59628"/>
    <lineage>
        <taxon>Eukaryota</taxon>
        <taxon>Metazoa</taxon>
        <taxon>Spiralia</taxon>
        <taxon>Lophotrochozoa</taxon>
        <taxon>Platyhelminthes</taxon>
        <taxon>Trematoda</taxon>
        <taxon>Digenea</taxon>
        <taxon>Plagiorchiida</taxon>
        <taxon>Troglotremata</taxon>
        <taxon>Troglotrematidae</taxon>
        <taxon>Paragonimus</taxon>
    </lineage>
</organism>
<feature type="transmembrane region" description="Helical" evidence="5">
    <location>
        <begin position="681"/>
        <end position="702"/>
    </location>
</feature>
<dbReference type="PANTHER" id="PTHR19229">
    <property type="entry name" value="ATP-BINDING CASSETTE TRANSPORTER SUBFAMILY A ABCA"/>
    <property type="match status" value="1"/>
</dbReference>
<keyword evidence="6" id="KW-0732">Signal</keyword>
<accession>A0A8S9YUJ8</accession>
<feature type="domain" description="ABC-2 type transporter transmembrane" evidence="7">
    <location>
        <begin position="602"/>
        <end position="807"/>
    </location>
</feature>
<name>A0A8S9YUJ8_9TREM</name>
<evidence type="ECO:0000256" key="2">
    <source>
        <dbReference type="ARBA" id="ARBA00022692"/>
    </source>
</evidence>
<dbReference type="GO" id="GO:0005319">
    <property type="term" value="F:lipid transporter activity"/>
    <property type="evidence" value="ECO:0007669"/>
    <property type="project" value="TreeGrafter"/>
</dbReference>
<evidence type="ECO:0000256" key="6">
    <source>
        <dbReference type="SAM" id="SignalP"/>
    </source>
</evidence>
<reference evidence="8" key="1">
    <citation type="submission" date="2019-07" db="EMBL/GenBank/DDBJ databases">
        <title>Annotation for the trematode Paragonimus miyazaki's.</title>
        <authorList>
            <person name="Choi Y.-J."/>
        </authorList>
    </citation>
    <scope>NUCLEOTIDE SEQUENCE</scope>
    <source>
        <strain evidence="8">Japan</strain>
    </source>
</reference>